<feature type="transmembrane region" description="Helical" evidence="1">
    <location>
        <begin position="255"/>
        <end position="280"/>
    </location>
</feature>
<keyword evidence="3" id="KW-1185">Reference proteome</keyword>
<proteinExistence type="predicted"/>
<feature type="transmembrane region" description="Helical" evidence="1">
    <location>
        <begin position="225"/>
        <end position="243"/>
    </location>
</feature>
<feature type="transmembrane region" description="Helical" evidence="1">
    <location>
        <begin position="123"/>
        <end position="150"/>
    </location>
</feature>
<reference evidence="3" key="1">
    <citation type="journal article" date="2006" name="PLoS Biol.">
        <title>Macronuclear genome sequence of the ciliate Tetrahymena thermophila, a model eukaryote.</title>
        <authorList>
            <person name="Eisen J.A."/>
            <person name="Coyne R.S."/>
            <person name="Wu M."/>
            <person name="Wu D."/>
            <person name="Thiagarajan M."/>
            <person name="Wortman J.R."/>
            <person name="Badger J.H."/>
            <person name="Ren Q."/>
            <person name="Amedeo P."/>
            <person name="Jones K.M."/>
            <person name="Tallon L.J."/>
            <person name="Delcher A.L."/>
            <person name="Salzberg S.L."/>
            <person name="Silva J.C."/>
            <person name="Haas B.J."/>
            <person name="Majoros W.H."/>
            <person name="Farzad M."/>
            <person name="Carlton J.M."/>
            <person name="Smith R.K. Jr."/>
            <person name="Garg J."/>
            <person name="Pearlman R.E."/>
            <person name="Karrer K.M."/>
            <person name="Sun L."/>
            <person name="Manning G."/>
            <person name="Elde N.C."/>
            <person name="Turkewitz A.P."/>
            <person name="Asai D.J."/>
            <person name="Wilkes D.E."/>
            <person name="Wang Y."/>
            <person name="Cai H."/>
            <person name="Collins K."/>
            <person name="Stewart B.A."/>
            <person name="Lee S.R."/>
            <person name="Wilamowska K."/>
            <person name="Weinberg Z."/>
            <person name="Ruzzo W.L."/>
            <person name="Wloga D."/>
            <person name="Gaertig J."/>
            <person name="Frankel J."/>
            <person name="Tsao C.-C."/>
            <person name="Gorovsky M.A."/>
            <person name="Keeling P.J."/>
            <person name="Waller R.F."/>
            <person name="Patron N.J."/>
            <person name="Cherry J.M."/>
            <person name="Stover N.A."/>
            <person name="Krieger C.J."/>
            <person name="del Toro C."/>
            <person name="Ryder H.F."/>
            <person name="Williamson S.C."/>
            <person name="Barbeau R.A."/>
            <person name="Hamilton E.P."/>
            <person name="Orias E."/>
        </authorList>
    </citation>
    <scope>NUCLEOTIDE SEQUENCE [LARGE SCALE GENOMIC DNA]</scope>
    <source>
        <strain evidence="3">SB210</strain>
    </source>
</reference>
<evidence type="ECO:0000313" key="3">
    <source>
        <dbReference type="Proteomes" id="UP000009168"/>
    </source>
</evidence>
<gene>
    <name evidence="2" type="ORF">TTHERM_000424559</name>
</gene>
<sequence length="342" mass="40193">MNIGFLKGFLSYNIFNLISQNSFQKTEDLLIDFNQYSIGIQIQNLYQNFIENSFYQLACLLVVFSILLLSYLLKSQSGSLIRLYEYMNINGIIRYFMITSNFILLYSFYSIKLSNYTIQGNVYFIAFFGFIYFTIQIYCFYGLSFSNFANYTNKYQVLQEGIIQHQTFSKLFWTIFEIRKIVCTACIVFSNEFEYCGVIMAGSSILFLIYNFIAKPITKKCDQIVIFFSEAVCIGLFIIFSLISNRNNWKISNQIATNLAITFIMLSLSLSVIFILLFFINTYQSFQAYRTNRNRQSIIQRDKLPVIQQFKKFNSFKEIELALTLNLNNSKFSAYKFTKKQF</sequence>
<feature type="transmembrane region" description="Helical" evidence="1">
    <location>
        <begin position="93"/>
        <end position="111"/>
    </location>
</feature>
<accession>W7XKJ6</accession>
<feature type="transmembrane region" description="Helical" evidence="1">
    <location>
        <begin position="54"/>
        <end position="73"/>
    </location>
</feature>
<keyword evidence="1" id="KW-0472">Membrane</keyword>
<dbReference type="RefSeq" id="XP_012652500.1">
    <property type="nucleotide sequence ID" value="XM_012797046.1"/>
</dbReference>
<name>W7XKJ6_TETTS</name>
<dbReference type="Proteomes" id="UP000009168">
    <property type="component" value="Unassembled WGS sequence"/>
</dbReference>
<dbReference type="EMBL" id="GG662724">
    <property type="protein sequence ID" value="EWS74959.1"/>
    <property type="molecule type" value="Genomic_DNA"/>
</dbReference>
<dbReference type="KEGG" id="tet:TTHERM_000424559"/>
<dbReference type="AlphaFoldDB" id="W7XKJ6"/>
<dbReference type="GeneID" id="24438896"/>
<organism evidence="2 3">
    <name type="scientific">Tetrahymena thermophila (strain SB210)</name>
    <dbReference type="NCBI Taxonomy" id="312017"/>
    <lineage>
        <taxon>Eukaryota</taxon>
        <taxon>Sar</taxon>
        <taxon>Alveolata</taxon>
        <taxon>Ciliophora</taxon>
        <taxon>Intramacronucleata</taxon>
        <taxon>Oligohymenophorea</taxon>
        <taxon>Hymenostomatida</taxon>
        <taxon>Tetrahymenina</taxon>
        <taxon>Tetrahymenidae</taxon>
        <taxon>Tetrahymena</taxon>
    </lineage>
</organism>
<protein>
    <submittedName>
        <fullName evidence="2">Transmembrane protein, putative</fullName>
    </submittedName>
</protein>
<keyword evidence="1" id="KW-1133">Transmembrane helix</keyword>
<keyword evidence="1 2" id="KW-0812">Transmembrane</keyword>
<evidence type="ECO:0000313" key="2">
    <source>
        <dbReference type="EMBL" id="EWS74959.1"/>
    </source>
</evidence>
<dbReference type="InParanoid" id="W7XKJ6"/>
<evidence type="ECO:0000256" key="1">
    <source>
        <dbReference type="SAM" id="Phobius"/>
    </source>
</evidence>